<organism evidence="2 3">
    <name type="scientific">Dipteronia sinensis</name>
    <dbReference type="NCBI Taxonomy" id="43782"/>
    <lineage>
        <taxon>Eukaryota</taxon>
        <taxon>Viridiplantae</taxon>
        <taxon>Streptophyta</taxon>
        <taxon>Embryophyta</taxon>
        <taxon>Tracheophyta</taxon>
        <taxon>Spermatophyta</taxon>
        <taxon>Magnoliopsida</taxon>
        <taxon>eudicotyledons</taxon>
        <taxon>Gunneridae</taxon>
        <taxon>Pentapetalae</taxon>
        <taxon>rosids</taxon>
        <taxon>malvids</taxon>
        <taxon>Sapindales</taxon>
        <taxon>Sapindaceae</taxon>
        <taxon>Hippocastanoideae</taxon>
        <taxon>Acereae</taxon>
        <taxon>Dipteronia</taxon>
    </lineage>
</organism>
<reference evidence="2" key="1">
    <citation type="journal article" date="2023" name="Plant J.">
        <title>Genome sequences and population genomics provide insights into the demographic history, inbreeding, and mutation load of two 'living fossil' tree species of Dipteronia.</title>
        <authorList>
            <person name="Feng Y."/>
            <person name="Comes H.P."/>
            <person name="Chen J."/>
            <person name="Zhu S."/>
            <person name="Lu R."/>
            <person name="Zhang X."/>
            <person name="Li P."/>
            <person name="Qiu J."/>
            <person name="Olsen K.M."/>
            <person name="Qiu Y."/>
        </authorList>
    </citation>
    <scope>NUCLEOTIDE SEQUENCE</scope>
    <source>
        <strain evidence="2">NBL</strain>
    </source>
</reference>
<comment type="caution">
    <text evidence="2">The sequence shown here is derived from an EMBL/GenBank/DDBJ whole genome shotgun (WGS) entry which is preliminary data.</text>
</comment>
<dbReference type="InterPro" id="IPR053151">
    <property type="entry name" value="RNase_H-like"/>
</dbReference>
<dbReference type="InterPro" id="IPR012337">
    <property type="entry name" value="RNaseH-like_sf"/>
</dbReference>
<evidence type="ECO:0000259" key="1">
    <source>
        <dbReference type="Pfam" id="PF13456"/>
    </source>
</evidence>
<dbReference type="InterPro" id="IPR036397">
    <property type="entry name" value="RNaseH_sf"/>
</dbReference>
<name>A0AAE0E141_9ROSI</name>
<dbReference type="CDD" id="cd06222">
    <property type="entry name" value="RNase_H_like"/>
    <property type="match status" value="1"/>
</dbReference>
<dbReference type="GO" id="GO:0004523">
    <property type="term" value="F:RNA-DNA hybrid ribonuclease activity"/>
    <property type="evidence" value="ECO:0007669"/>
    <property type="project" value="InterPro"/>
</dbReference>
<accession>A0AAE0E141</accession>
<sequence length="205" mass="22825">MDSLKFNVDSFAKGNPGPAGIWGMLRNSNCRVLCLFSLFVGNLDSNSSEIMAIHQALTLCVSNPLVMEHKVTIVSDSKTVVSWTNSNNAFGSIDHLKIVYDIKDILFRFNNLEMIFNPRASNSFTDSLAKLGRAVAVKEWCEAAKVFVNNYKPLLSVEEEDLGIHYAAFCGRKEIVRYLLSVTEKFALDSGALLLIKLINYNLHG</sequence>
<evidence type="ECO:0000313" key="2">
    <source>
        <dbReference type="EMBL" id="KAK3200500.1"/>
    </source>
</evidence>
<keyword evidence="3" id="KW-1185">Reference proteome</keyword>
<dbReference type="Proteomes" id="UP001281410">
    <property type="component" value="Unassembled WGS sequence"/>
</dbReference>
<feature type="domain" description="RNase H type-1" evidence="1">
    <location>
        <begin position="7"/>
        <end position="131"/>
    </location>
</feature>
<dbReference type="Pfam" id="PF13456">
    <property type="entry name" value="RVT_3"/>
    <property type="match status" value="1"/>
</dbReference>
<proteinExistence type="predicted"/>
<dbReference type="Gene3D" id="3.30.420.10">
    <property type="entry name" value="Ribonuclease H-like superfamily/Ribonuclease H"/>
    <property type="match status" value="1"/>
</dbReference>
<protein>
    <recommendedName>
        <fullName evidence="1">RNase H type-1 domain-containing protein</fullName>
    </recommendedName>
</protein>
<dbReference type="InterPro" id="IPR044730">
    <property type="entry name" value="RNase_H-like_dom_plant"/>
</dbReference>
<dbReference type="SUPFAM" id="SSF53098">
    <property type="entry name" value="Ribonuclease H-like"/>
    <property type="match status" value="1"/>
</dbReference>
<dbReference type="InterPro" id="IPR002156">
    <property type="entry name" value="RNaseH_domain"/>
</dbReference>
<dbReference type="EMBL" id="JANJYJ010000007">
    <property type="protein sequence ID" value="KAK3200500.1"/>
    <property type="molecule type" value="Genomic_DNA"/>
</dbReference>
<dbReference type="AlphaFoldDB" id="A0AAE0E141"/>
<evidence type="ECO:0000313" key="3">
    <source>
        <dbReference type="Proteomes" id="UP001281410"/>
    </source>
</evidence>
<dbReference type="GO" id="GO:0003676">
    <property type="term" value="F:nucleic acid binding"/>
    <property type="evidence" value="ECO:0007669"/>
    <property type="project" value="InterPro"/>
</dbReference>
<dbReference type="PANTHER" id="PTHR47723:SF22">
    <property type="entry name" value="RNASE H TYPE-1 DOMAIN-CONTAINING PROTEIN"/>
    <property type="match status" value="1"/>
</dbReference>
<dbReference type="PANTHER" id="PTHR47723">
    <property type="entry name" value="OS05G0353850 PROTEIN"/>
    <property type="match status" value="1"/>
</dbReference>
<gene>
    <name evidence="2" type="ORF">Dsin_023915</name>
</gene>